<dbReference type="NCBIfam" id="TIGR02757">
    <property type="entry name" value="TIGR02757 family protein"/>
    <property type="match status" value="1"/>
</dbReference>
<name>A0A5D0MAL0_9BACT</name>
<evidence type="ECO:0000313" key="2">
    <source>
        <dbReference type="Proteomes" id="UP000324143"/>
    </source>
</evidence>
<sequence>MINLTPYFKFKKKTFMELKNFLENIYKKYNRKKYIDPDPLMFLYDYPDSKDREIVALIASSFAYGRVNKIIETVHFILKGMNYNPYEFIKNSSRKSLEDKFENFVYRFTNQNELVEFILAIKDKIDKFNTIKEFFKKQFIMNDKKVLPSLECFVTELGYHSRGVKSLLSLPSKKSACKRLFLFLRWMVRKDRVDPGGWNFVDRSKLIIPLDTHMYRISKLLGFTERKQANLKTAVQITDKFKRINEKDPVKYDFALTRYGIRDELEIAQLEFH</sequence>
<dbReference type="InterPro" id="IPR014127">
    <property type="entry name" value="CHP02757"/>
</dbReference>
<protein>
    <submittedName>
        <fullName evidence="1">TIGR02757 family protein</fullName>
    </submittedName>
</protein>
<organism evidence="1 2">
    <name type="scientific">Candidatus Mcinerneyibacterium aminivorans</name>
    <dbReference type="NCBI Taxonomy" id="2703815"/>
    <lineage>
        <taxon>Bacteria</taxon>
        <taxon>Candidatus Macinerneyibacteriota</taxon>
        <taxon>Candidatus Mcinerneyibacteria</taxon>
        <taxon>Candidatus Mcinerneyibacteriales</taxon>
        <taxon>Candidatus Mcinerneyibacteriaceae</taxon>
        <taxon>Candidatus Mcinerneyibacterium</taxon>
    </lineage>
</organism>
<dbReference type="SUPFAM" id="SSF48150">
    <property type="entry name" value="DNA-glycosylase"/>
    <property type="match status" value="1"/>
</dbReference>
<dbReference type="AlphaFoldDB" id="A0A5D0MAL0"/>
<evidence type="ECO:0000313" key="1">
    <source>
        <dbReference type="EMBL" id="TYB30717.1"/>
    </source>
</evidence>
<dbReference type="Pfam" id="PF09674">
    <property type="entry name" value="DUF2400"/>
    <property type="match status" value="1"/>
</dbReference>
<accession>A0A5D0MAL0</accession>
<gene>
    <name evidence="1" type="ORF">FXF47_08045</name>
</gene>
<keyword evidence="2" id="KW-1185">Reference proteome</keyword>
<comment type="caution">
    <text evidence="1">The sequence shown here is derived from an EMBL/GenBank/DDBJ whole genome shotgun (WGS) entry which is preliminary data.</text>
</comment>
<dbReference type="GO" id="GO:0006281">
    <property type="term" value="P:DNA repair"/>
    <property type="evidence" value="ECO:0007669"/>
    <property type="project" value="InterPro"/>
</dbReference>
<proteinExistence type="predicted"/>
<dbReference type="InterPro" id="IPR011257">
    <property type="entry name" value="DNA_glycosylase"/>
</dbReference>
<dbReference type="Proteomes" id="UP000324143">
    <property type="component" value="Unassembled WGS sequence"/>
</dbReference>
<dbReference type="GO" id="GO:0003824">
    <property type="term" value="F:catalytic activity"/>
    <property type="evidence" value="ECO:0007669"/>
    <property type="project" value="InterPro"/>
</dbReference>
<reference evidence="1" key="1">
    <citation type="submission" date="2019-08" db="EMBL/GenBank/DDBJ databases">
        <title>Genomic characterization of a novel candidate phylum (ARYD3) from a high temperature, high salinity tertiary oil reservoir in north central Oklahoma, USA.</title>
        <authorList>
            <person name="Youssef N.H."/>
            <person name="Yadav A."/>
            <person name="Elshahed M.S."/>
        </authorList>
    </citation>
    <scope>NUCLEOTIDE SEQUENCE [LARGE SCALE GENOMIC DNA]</scope>
    <source>
        <strain evidence="1">ARYD3</strain>
    </source>
</reference>
<dbReference type="EMBL" id="VSIX01000089">
    <property type="protein sequence ID" value="TYB30717.1"/>
    <property type="molecule type" value="Genomic_DNA"/>
</dbReference>